<dbReference type="AlphaFoldDB" id="A0A6J4TAF4"/>
<dbReference type="PANTHER" id="PTHR34107">
    <property type="entry name" value="SLL0198 PROTEIN-RELATED"/>
    <property type="match status" value="1"/>
</dbReference>
<reference evidence="2" key="1">
    <citation type="submission" date="2020-02" db="EMBL/GenBank/DDBJ databases">
        <authorList>
            <person name="Meier V. D."/>
        </authorList>
    </citation>
    <scope>NUCLEOTIDE SEQUENCE</scope>
    <source>
        <strain evidence="2">AVDCRST_MAG73</strain>
    </source>
</reference>
<dbReference type="InterPro" id="IPR012296">
    <property type="entry name" value="Nuclease_put_TT1808"/>
</dbReference>
<organism evidence="2">
    <name type="scientific">uncultured Thermomicrobiales bacterium</name>
    <dbReference type="NCBI Taxonomy" id="1645740"/>
    <lineage>
        <taxon>Bacteria</taxon>
        <taxon>Pseudomonadati</taxon>
        <taxon>Thermomicrobiota</taxon>
        <taxon>Thermomicrobia</taxon>
        <taxon>Thermomicrobiales</taxon>
        <taxon>environmental samples</taxon>
    </lineage>
</organism>
<dbReference type="InterPro" id="IPR008538">
    <property type="entry name" value="Uma2"/>
</dbReference>
<dbReference type="CDD" id="cd06260">
    <property type="entry name" value="DUF820-like"/>
    <property type="match status" value="1"/>
</dbReference>
<feature type="domain" description="Putative restriction endonuclease" evidence="1">
    <location>
        <begin position="11"/>
        <end position="177"/>
    </location>
</feature>
<evidence type="ECO:0000313" key="2">
    <source>
        <dbReference type="EMBL" id="CAA9518521.1"/>
    </source>
</evidence>
<gene>
    <name evidence="2" type="ORF">AVDCRST_MAG73-41</name>
</gene>
<name>A0A6J4TAF4_9BACT</name>
<dbReference type="SUPFAM" id="SSF52980">
    <property type="entry name" value="Restriction endonuclease-like"/>
    <property type="match status" value="1"/>
</dbReference>
<dbReference type="EMBL" id="CADCWE010000004">
    <property type="protein sequence ID" value="CAA9518521.1"/>
    <property type="molecule type" value="Genomic_DNA"/>
</dbReference>
<dbReference type="PANTHER" id="PTHR34107:SF4">
    <property type="entry name" value="SLL1222 PROTEIN"/>
    <property type="match status" value="1"/>
</dbReference>
<dbReference type="InterPro" id="IPR011335">
    <property type="entry name" value="Restrct_endonuc-II-like"/>
</dbReference>
<evidence type="ECO:0000259" key="1">
    <source>
        <dbReference type="Pfam" id="PF05685"/>
    </source>
</evidence>
<dbReference type="Gene3D" id="3.90.1570.10">
    <property type="entry name" value="tt1808, chain A"/>
    <property type="match status" value="1"/>
</dbReference>
<proteinExistence type="predicted"/>
<accession>A0A6J4TAF4</accession>
<sequence>MPVTERTYETVALEDPEGFWELWGGRLREKPGMSWEHGEGMLELGYSLRDQLGRDRYRVRINHARARRSETTVFIPDVAVIPIAYGEPLRGRPGTLEIYDDPLPFVAEIWSRSTGDYDVDAKLPEYQSRGDLEIWRLHPYDRTVTVWRRQPDGSYQESFYRGGVVPVLSLPGVTIDLDALFD</sequence>
<protein>
    <recommendedName>
        <fullName evidence="1">Putative restriction endonuclease domain-containing protein</fullName>
    </recommendedName>
</protein>
<dbReference type="Pfam" id="PF05685">
    <property type="entry name" value="Uma2"/>
    <property type="match status" value="1"/>
</dbReference>